<evidence type="ECO:0000259" key="4">
    <source>
        <dbReference type="SMART" id="SM00863"/>
    </source>
</evidence>
<comment type="caution">
    <text evidence="5">The sequence shown here is derived from an EMBL/GenBank/DDBJ whole genome shotgun (WGS) entry which is preliminary data.</text>
</comment>
<dbReference type="InterPro" id="IPR051335">
    <property type="entry name" value="Alanyl-tRNA_Editing_Enzymes"/>
</dbReference>
<dbReference type="Proteomes" id="UP001501725">
    <property type="component" value="Unassembled WGS sequence"/>
</dbReference>
<evidence type="ECO:0000313" key="6">
    <source>
        <dbReference type="Proteomes" id="UP001501725"/>
    </source>
</evidence>
<organism evidence="5 6">
    <name type="scientific">Flaviaesturariibacter amylovorans</name>
    <dbReference type="NCBI Taxonomy" id="1084520"/>
    <lineage>
        <taxon>Bacteria</taxon>
        <taxon>Pseudomonadati</taxon>
        <taxon>Bacteroidota</taxon>
        <taxon>Chitinophagia</taxon>
        <taxon>Chitinophagales</taxon>
        <taxon>Chitinophagaceae</taxon>
        <taxon>Flaviaestuariibacter</taxon>
    </lineage>
</organism>
<dbReference type="PANTHER" id="PTHR43462:SF1">
    <property type="entry name" value="ALANYL-TRNA EDITING PROTEIN AARSD1"/>
    <property type="match status" value="1"/>
</dbReference>
<accession>A0ABP8HRY1</accession>
<dbReference type="EMBL" id="BAABGY010000016">
    <property type="protein sequence ID" value="GAA4343349.1"/>
    <property type="molecule type" value="Genomic_DNA"/>
</dbReference>
<dbReference type="Pfam" id="PF07973">
    <property type="entry name" value="tRNA_SAD"/>
    <property type="match status" value="1"/>
</dbReference>
<feature type="domain" description="Threonyl/alanyl tRNA synthetase SAD" evidence="4">
    <location>
        <begin position="179"/>
        <end position="221"/>
    </location>
</feature>
<proteinExistence type="predicted"/>
<sequence length="225" mass="25228">MPGVHHLTNLRTMPVHKLFWDDPYLAEIETVVTGVDGNVVTLQDTIAYAFSGGQQSDDGTIGGCRIVQAEKRGLEIYYTLDEGHGLRTGDRVPVAIDWEKRYRIMKLHFAAEVILELVNQYFNQPEKIGANITSEKARIDFVWATNISEIFPVLEAKAGALIAANKPIQSAFSDVAKEIRYWRIEGFGQVPCGGTHIRTTGEIGALRLKRDRQGKNKERIEIYLA</sequence>
<keyword evidence="2" id="KW-0479">Metal-binding</keyword>
<evidence type="ECO:0000256" key="1">
    <source>
        <dbReference type="ARBA" id="ARBA00001947"/>
    </source>
</evidence>
<comment type="cofactor">
    <cofactor evidence="1">
        <name>Zn(2+)</name>
        <dbReference type="ChEBI" id="CHEBI:29105"/>
    </cofactor>
</comment>
<dbReference type="PANTHER" id="PTHR43462">
    <property type="entry name" value="ALANYL-TRNA EDITING PROTEIN"/>
    <property type="match status" value="1"/>
</dbReference>
<dbReference type="Gene3D" id="3.30.980.10">
    <property type="entry name" value="Threonyl-trna Synthetase, Chain A, domain 2"/>
    <property type="match status" value="1"/>
</dbReference>
<evidence type="ECO:0000256" key="3">
    <source>
        <dbReference type="ARBA" id="ARBA00022833"/>
    </source>
</evidence>
<dbReference type="SUPFAM" id="SSF55186">
    <property type="entry name" value="ThrRS/AlaRS common domain"/>
    <property type="match status" value="1"/>
</dbReference>
<keyword evidence="3" id="KW-0862">Zinc</keyword>
<evidence type="ECO:0000313" key="5">
    <source>
        <dbReference type="EMBL" id="GAA4343349.1"/>
    </source>
</evidence>
<keyword evidence="6" id="KW-1185">Reference proteome</keyword>
<dbReference type="InterPro" id="IPR018163">
    <property type="entry name" value="Thr/Ala-tRNA-synth_IIc_edit"/>
</dbReference>
<dbReference type="SUPFAM" id="SSF50447">
    <property type="entry name" value="Translation proteins"/>
    <property type="match status" value="1"/>
</dbReference>
<name>A0ABP8HRY1_9BACT</name>
<dbReference type="InterPro" id="IPR012947">
    <property type="entry name" value="tRNA_SAD"/>
</dbReference>
<dbReference type="Gene3D" id="2.40.30.130">
    <property type="match status" value="1"/>
</dbReference>
<evidence type="ECO:0000256" key="2">
    <source>
        <dbReference type="ARBA" id="ARBA00022723"/>
    </source>
</evidence>
<dbReference type="SMART" id="SM00863">
    <property type="entry name" value="tRNA_SAD"/>
    <property type="match status" value="1"/>
</dbReference>
<protein>
    <submittedName>
        <fullName evidence="5">Alanyl-tRNA synthetase</fullName>
    </submittedName>
</protein>
<reference evidence="6" key="1">
    <citation type="journal article" date="2019" name="Int. J. Syst. Evol. Microbiol.">
        <title>The Global Catalogue of Microorganisms (GCM) 10K type strain sequencing project: providing services to taxonomists for standard genome sequencing and annotation.</title>
        <authorList>
            <consortium name="The Broad Institute Genomics Platform"/>
            <consortium name="The Broad Institute Genome Sequencing Center for Infectious Disease"/>
            <person name="Wu L."/>
            <person name="Ma J."/>
        </authorList>
    </citation>
    <scope>NUCLEOTIDE SEQUENCE [LARGE SCALE GENOMIC DNA]</scope>
    <source>
        <strain evidence="6">JCM 17919</strain>
    </source>
</reference>
<gene>
    <name evidence="5" type="ORF">GCM10023184_43640</name>
</gene>
<dbReference type="InterPro" id="IPR009000">
    <property type="entry name" value="Transl_B-barrel_sf"/>
</dbReference>